<protein>
    <submittedName>
        <fullName evidence="2">Uncharacterized protein</fullName>
    </submittedName>
</protein>
<sequence length="116" mass="13092">MTKGEWVSNWFEVRGARGGKERAPPAFYLKVTPQPWKKTQTLTLNRGDGRANCGTATGPTRCGGGLNRAHDAETSRRHRVTSSIDPLAVARALRRRFPRARRRWEKPGEGDAPRRR</sequence>
<dbReference type="AlphaFoldDB" id="A0A7S0IAB8"/>
<gene>
    <name evidence="2" type="ORF">MCOM1403_LOCUS2976</name>
</gene>
<organism evidence="2">
    <name type="scientific">Micromonas pusilla</name>
    <name type="common">Picoplanktonic green alga</name>
    <name type="synonym">Chromulina pusilla</name>
    <dbReference type="NCBI Taxonomy" id="38833"/>
    <lineage>
        <taxon>Eukaryota</taxon>
        <taxon>Viridiplantae</taxon>
        <taxon>Chlorophyta</taxon>
        <taxon>Mamiellophyceae</taxon>
        <taxon>Mamiellales</taxon>
        <taxon>Mamiellaceae</taxon>
        <taxon>Micromonas</taxon>
    </lineage>
</organism>
<evidence type="ECO:0000313" key="2">
    <source>
        <dbReference type="EMBL" id="CAD8515551.1"/>
    </source>
</evidence>
<name>A0A7S0IAB8_MICPS</name>
<reference evidence="2" key="1">
    <citation type="submission" date="2021-01" db="EMBL/GenBank/DDBJ databases">
        <authorList>
            <person name="Corre E."/>
            <person name="Pelletier E."/>
            <person name="Niang G."/>
            <person name="Scheremetjew M."/>
            <person name="Finn R."/>
            <person name="Kale V."/>
            <person name="Holt S."/>
            <person name="Cochrane G."/>
            <person name="Meng A."/>
            <person name="Brown T."/>
            <person name="Cohen L."/>
        </authorList>
    </citation>
    <scope>NUCLEOTIDE SEQUENCE</scope>
    <source>
        <strain evidence="2">CCMP1723</strain>
    </source>
</reference>
<accession>A0A7S0IAB8</accession>
<dbReference type="EMBL" id="HBEQ01003832">
    <property type="protein sequence ID" value="CAD8515551.1"/>
    <property type="molecule type" value="Transcribed_RNA"/>
</dbReference>
<evidence type="ECO:0000256" key="1">
    <source>
        <dbReference type="SAM" id="MobiDB-lite"/>
    </source>
</evidence>
<proteinExistence type="predicted"/>
<feature type="region of interest" description="Disordered" evidence="1">
    <location>
        <begin position="64"/>
        <end position="83"/>
    </location>
</feature>